<organism evidence="3 4">
    <name type="scientific">Albimonas pacifica</name>
    <dbReference type="NCBI Taxonomy" id="1114924"/>
    <lineage>
        <taxon>Bacteria</taxon>
        <taxon>Pseudomonadati</taxon>
        <taxon>Pseudomonadota</taxon>
        <taxon>Alphaproteobacteria</taxon>
        <taxon>Rhodobacterales</taxon>
        <taxon>Paracoccaceae</taxon>
        <taxon>Albimonas</taxon>
    </lineage>
</organism>
<evidence type="ECO:0000313" key="4">
    <source>
        <dbReference type="Proteomes" id="UP000199377"/>
    </source>
</evidence>
<dbReference type="PANTHER" id="PTHR34039:SF1">
    <property type="entry name" value="UPF0102 PROTEIN YRAN"/>
    <property type="match status" value="1"/>
</dbReference>
<keyword evidence="3" id="KW-0378">Hydrolase</keyword>
<dbReference type="Proteomes" id="UP000199377">
    <property type="component" value="Unassembled WGS sequence"/>
</dbReference>
<dbReference type="Pfam" id="PF02021">
    <property type="entry name" value="UPF0102"/>
    <property type="match status" value="1"/>
</dbReference>
<keyword evidence="4" id="KW-1185">Reference proteome</keyword>
<dbReference type="GO" id="GO:0004519">
    <property type="term" value="F:endonuclease activity"/>
    <property type="evidence" value="ECO:0007669"/>
    <property type="project" value="UniProtKB-KW"/>
</dbReference>
<protein>
    <recommendedName>
        <fullName evidence="2">UPF0102 protein SAMN05216258_104286</fullName>
    </recommendedName>
</protein>
<dbReference type="EMBL" id="FOQH01000004">
    <property type="protein sequence ID" value="SFI10583.1"/>
    <property type="molecule type" value="Genomic_DNA"/>
</dbReference>
<keyword evidence="3" id="KW-0255">Endonuclease</keyword>
<dbReference type="InterPro" id="IPR003509">
    <property type="entry name" value="UPF0102_YraN-like"/>
</dbReference>
<dbReference type="InterPro" id="IPR011856">
    <property type="entry name" value="tRNA_endonuc-like_dom_sf"/>
</dbReference>
<gene>
    <name evidence="3" type="ORF">SAMN05216258_104286</name>
</gene>
<comment type="similarity">
    <text evidence="1 2">Belongs to the UPF0102 family.</text>
</comment>
<evidence type="ECO:0000313" key="3">
    <source>
        <dbReference type="EMBL" id="SFI10583.1"/>
    </source>
</evidence>
<dbReference type="AlphaFoldDB" id="A0A1I3FH85"/>
<dbReference type="OrthoDB" id="9812968at2"/>
<dbReference type="STRING" id="1114924.SAMN05216258_104286"/>
<dbReference type="HAMAP" id="MF_00048">
    <property type="entry name" value="UPF0102"/>
    <property type="match status" value="1"/>
</dbReference>
<dbReference type="Gene3D" id="3.40.1350.10">
    <property type="match status" value="1"/>
</dbReference>
<dbReference type="PANTHER" id="PTHR34039">
    <property type="entry name" value="UPF0102 PROTEIN YRAN"/>
    <property type="match status" value="1"/>
</dbReference>
<evidence type="ECO:0000256" key="2">
    <source>
        <dbReference type="HAMAP-Rule" id="MF_00048"/>
    </source>
</evidence>
<reference evidence="3 4" key="1">
    <citation type="submission" date="2016-10" db="EMBL/GenBank/DDBJ databases">
        <authorList>
            <person name="de Groot N.N."/>
        </authorList>
    </citation>
    <scope>NUCLEOTIDE SEQUENCE [LARGE SCALE GENOMIC DNA]</scope>
    <source>
        <strain evidence="3 4">CGMCC 1.11030</strain>
    </source>
</reference>
<dbReference type="RefSeq" id="WP_092859576.1">
    <property type="nucleotide sequence ID" value="NZ_FOQH01000004.1"/>
</dbReference>
<accession>A0A1I3FH85</accession>
<dbReference type="InterPro" id="IPR011335">
    <property type="entry name" value="Restrct_endonuc-II-like"/>
</dbReference>
<proteinExistence type="inferred from homology"/>
<name>A0A1I3FH85_9RHOB</name>
<sequence length="133" mass="15017">MSPIPSLPALDRRRLRGRTSGLVGRSAEDRTLRRYLAAGWRLAARNWRAGRVHGNGELDLVLERAGTFAFVEVKSRRTLLEAGEAVRPAQVRRLEMAATRFLELAGALDADRRFDLAAFDRHGRMEIVENAFF</sequence>
<evidence type="ECO:0000256" key="1">
    <source>
        <dbReference type="ARBA" id="ARBA00006738"/>
    </source>
</evidence>
<keyword evidence="3" id="KW-0540">Nuclease</keyword>
<dbReference type="GO" id="GO:0003676">
    <property type="term" value="F:nucleic acid binding"/>
    <property type="evidence" value="ECO:0007669"/>
    <property type="project" value="InterPro"/>
</dbReference>
<dbReference type="SUPFAM" id="SSF52980">
    <property type="entry name" value="Restriction endonuclease-like"/>
    <property type="match status" value="1"/>
</dbReference>